<feature type="compositionally biased region" description="Polar residues" evidence="5">
    <location>
        <begin position="1116"/>
        <end position="1140"/>
    </location>
</feature>
<feature type="compositionally biased region" description="Polar residues" evidence="5">
    <location>
        <begin position="954"/>
        <end position="984"/>
    </location>
</feature>
<feature type="region of interest" description="Disordered" evidence="5">
    <location>
        <begin position="916"/>
        <end position="937"/>
    </location>
</feature>
<evidence type="ECO:0000256" key="3">
    <source>
        <dbReference type="ARBA" id="ARBA00023054"/>
    </source>
</evidence>
<feature type="compositionally biased region" description="Polar residues" evidence="5">
    <location>
        <begin position="1451"/>
        <end position="1467"/>
    </location>
</feature>
<evidence type="ECO:0000256" key="4">
    <source>
        <dbReference type="PROSITE-ProRule" id="PRU01077"/>
    </source>
</evidence>
<dbReference type="Gene3D" id="1.10.555.10">
    <property type="entry name" value="Rho GTPase activation protein"/>
    <property type="match status" value="1"/>
</dbReference>
<feature type="compositionally biased region" description="Polar residues" evidence="5">
    <location>
        <begin position="1496"/>
        <end position="1509"/>
    </location>
</feature>
<feature type="region of interest" description="Disordered" evidence="5">
    <location>
        <begin position="472"/>
        <end position="549"/>
    </location>
</feature>
<feature type="region of interest" description="Disordered" evidence="5">
    <location>
        <begin position="1116"/>
        <end position="1625"/>
    </location>
</feature>
<feature type="domain" description="Rho-GAP" evidence="6">
    <location>
        <begin position="616"/>
        <end position="810"/>
    </location>
</feature>
<dbReference type="GO" id="GO:0051056">
    <property type="term" value="P:regulation of small GTPase mediated signal transduction"/>
    <property type="evidence" value="ECO:0007669"/>
    <property type="project" value="UniProtKB-ARBA"/>
</dbReference>
<feature type="region of interest" description="Disordered" evidence="5">
    <location>
        <begin position="1090"/>
        <end position="1109"/>
    </location>
</feature>
<feature type="compositionally biased region" description="Polar residues" evidence="5">
    <location>
        <begin position="1191"/>
        <end position="1203"/>
    </location>
</feature>
<keyword evidence="3 4" id="KW-0175">Coiled coil</keyword>
<feature type="region of interest" description="Disordered" evidence="5">
    <location>
        <begin position="1013"/>
        <end position="1051"/>
    </location>
</feature>
<feature type="compositionally biased region" description="Polar residues" evidence="5">
    <location>
        <begin position="1411"/>
        <end position="1421"/>
    </location>
</feature>
<feature type="compositionally biased region" description="Low complexity" evidence="5">
    <location>
        <begin position="1552"/>
        <end position="1562"/>
    </location>
</feature>
<feature type="compositionally biased region" description="Polar residues" evidence="5">
    <location>
        <begin position="1575"/>
        <end position="1590"/>
    </location>
</feature>
<feature type="compositionally biased region" description="Polar residues" evidence="5">
    <location>
        <begin position="1535"/>
        <end position="1551"/>
    </location>
</feature>
<dbReference type="InterPro" id="IPR000198">
    <property type="entry name" value="RhoGAP_dom"/>
</dbReference>
<feature type="compositionally biased region" description="Basic and acidic residues" evidence="5">
    <location>
        <begin position="1206"/>
        <end position="1219"/>
    </location>
</feature>
<reference evidence="8" key="1">
    <citation type="journal article" date="2023" name="G3 (Bethesda)">
        <title>A reference genome for the long-term kleptoplast-retaining sea slug Elysia crispata morphotype clarki.</title>
        <authorList>
            <person name="Eastman K.E."/>
            <person name="Pendleton A.L."/>
            <person name="Shaikh M.A."/>
            <person name="Suttiyut T."/>
            <person name="Ogas R."/>
            <person name="Tomko P."/>
            <person name="Gavelis G."/>
            <person name="Widhalm J.R."/>
            <person name="Wisecaver J.H."/>
        </authorList>
    </citation>
    <scope>NUCLEOTIDE SEQUENCE</scope>
    <source>
        <strain evidence="8">ECLA1</strain>
    </source>
</reference>
<feature type="region of interest" description="Disordered" evidence="5">
    <location>
        <begin position="1"/>
        <end position="28"/>
    </location>
</feature>
<dbReference type="Pfam" id="PF22699">
    <property type="entry name" value="GMIP-like_FCH"/>
    <property type="match status" value="1"/>
</dbReference>
<feature type="compositionally biased region" description="Basic and acidic residues" evidence="5">
    <location>
        <begin position="1346"/>
        <end position="1355"/>
    </location>
</feature>
<sequence>MQGSVHLPKKSSSMGTIATTTDEKQDPGMMDHDEIIALTQDVKKFSDSLARLKLLFTDGFDIEQDARVVIHEGLGEVLSVLNPVMQHYPELQSPDIFTAARGLISLIKDHDYGAEMTSSCIQSFCDAIDQLALAFSSSVSEYLMGDLGPQLVMDLKAKSMNNVSVEEEVVEKPVEEADDVEISPEELDAILVSMETGLGLALQRAKVWSKYIADIIAYIEKKAQLELDYAKNTSRLAHNLQHSLKKEGFLPLQSVYCTVLNQDTEFASNLQITQSLLQAQKFIDPLSVRRSEHDKVYKSVKDVWHREYRRMTESVTNLRKAQALYNSRQQDRDRARELALKADGDKQEKKRKAEEEMMHKAAEAETTYKACVAEANYRQQELFKVKREQLSRIREQIQMCDQVMKEVTTDYFQLYHTIVSPLPLQYLTLSESSKSYIPGSQYAEYVRRLPSPSRPCQPAVFMFEPYIQGQKPSEVERKESVHSNGSVSELHSPEGSPVTSPRRDKYRIPVKVWGQQVPGGTSDTDSASCSSKSHESSPSGSPHRGQRRLVSSHSLDELTEEEILAAAAEAASAHHHKDKRAHQMKRMMSVQGADNLEIPGLMMGGRTHRRNTTFGVDFQEQVDAFQTKVPPIVSKCLEEIEKRGHMVKGIYRVSGVKSKVEHLCQRFDIDPEAVDLSDVHPNIISNVLKLYLRQLPEPLLTFRLYSEFIHTAKENMSGQLVGNQLIEKLQKLIRKLPSSNLRTSAVLMHHLQRVADNAEVNQMSASNLGIVFGPTLLRPLEGSASLASLVDTPHQTRAIELLVTHAHVIFGPSEDFQISPGQTPIEQIEESSSDLVKQGQKCAKENIRESAPCDIADDETSGLGASCSVGGTSSEPSPCEFVLPGMANQDRNDSQSIAINGFDLILDVADWKSDEEEDTSDIPLPDKSKPQADPFSTSLSLRCIQVEGNDHMTKLNSQTSTSTKPPKASQSMGHVTKSSSSPSVAHSGFVPIPATSMEQTDLKSDRLVSGEEKVKFEERHSPACKPEIEEGNKLREEASEKKRPHSQQLKNIKYLTKAPSFEDTVDDFYPKTTFVPADQSVPYIDSKLSPSVVADLGPSSSGETGSDKKIVAGMTDSRSVQAQTTTIPISTTQAWPSQVTSASSSRRSILEEMPIPTMSHPAGSSSSDGGKGSEAAMTIPASPTIKRREISNSQSKIPTSPQTLRAADHLDSRKQDKLRQQQRKLVTAIKTDAKIGVTSHSSLQLSEKEKSEVEKGKSAPKGDRSSALLDNAFSGGCALSSRPSSQSDETLGVGRKSLSDQDGKDKNREASFLESKLDPTMERGKMLENKTQSPTTVRSMLPIKPESPKLGESSRQKLQPSLAKPRPFNMSSSYPQKKTTSGSSKSTSSASTTSSTAKPISATSSSSSPSQHANSGQSAFTLSEPLKRNTPSAAVASSQSATLCSKLAKTPTGTSSGLKKSNSEDSNSVTASSSSGKPSPVASSVARKGSGKAGDVSSSVNKPSGTRKTTAGGASLQPKKDGTESSPARQRRASGENTNPSQSSSKPIQRKSSGSGTPSGSPRRIHERCQEGAMKQSTRAQKASQSSTSVKPLPTTSASTSSTSSTATGTSASSKLSQDRTPRFV</sequence>
<dbReference type="Pfam" id="PF24235">
    <property type="entry name" value="RHG29_45_N"/>
    <property type="match status" value="1"/>
</dbReference>
<keyword evidence="1" id="KW-0343">GTPase activation</keyword>
<dbReference type="PROSITE" id="PS51741">
    <property type="entry name" value="F_BAR"/>
    <property type="match status" value="1"/>
</dbReference>
<accession>A0AAE1AXE8</accession>
<keyword evidence="2" id="KW-0863">Zinc-finger</keyword>
<feature type="compositionally biased region" description="Low complexity" evidence="5">
    <location>
        <begin position="1377"/>
        <end position="1410"/>
    </location>
</feature>
<comment type="caution">
    <text evidence="8">The sequence shown here is derived from an EMBL/GenBank/DDBJ whole genome shotgun (WGS) entry which is preliminary data.</text>
</comment>
<proteinExistence type="predicted"/>
<evidence type="ECO:0000313" key="8">
    <source>
        <dbReference type="EMBL" id="KAK3794622.1"/>
    </source>
</evidence>
<organism evidence="8 9">
    <name type="scientific">Elysia crispata</name>
    <name type="common">lettuce slug</name>
    <dbReference type="NCBI Taxonomy" id="231223"/>
    <lineage>
        <taxon>Eukaryota</taxon>
        <taxon>Metazoa</taxon>
        <taxon>Spiralia</taxon>
        <taxon>Lophotrochozoa</taxon>
        <taxon>Mollusca</taxon>
        <taxon>Gastropoda</taxon>
        <taxon>Heterobranchia</taxon>
        <taxon>Euthyneura</taxon>
        <taxon>Panpulmonata</taxon>
        <taxon>Sacoglossa</taxon>
        <taxon>Placobranchoidea</taxon>
        <taxon>Plakobranchidae</taxon>
        <taxon>Elysia</taxon>
    </lineage>
</organism>
<gene>
    <name evidence="8" type="ORF">RRG08_003768</name>
</gene>
<evidence type="ECO:0000313" key="9">
    <source>
        <dbReference type="Proteomes" id="UP001283361"/>
    </source>
</evidence>
<evidence type="ECO:0000256" key="5">
    <source>
        <dbReference type="SAM" id="MobiDB-lite"/>
    </source>
</evidence>
<feature type="region of interest" description="Disordered" evidence="5">
    <location>
        <begin position="950"/>
        <end position="987"/>
    </location>
</feature>
<dbReference type="InterPro" id="IPR031160">
    <property type="entry name" value="F_BAR_dom"/>
</dbReference>
<evidence type="ECO:0000259" key="7">
    <source>
        <dbReference type="PROSITE" id="PS51741"/>
    </source>
</evidence>
<evidence type="ECO:0000259" key="6">
    <source>
        <dbReference type="PROSITE" id="PS50238"/>
    </source>
</evidence>
<name>A0AAE1AXE8_9GAST</name>
<feature type="compositionally biased region" description="Basic and acidic residues" evidence="5">
    <location>
        <begin position="1297"/>
        <end position="1328"/>
    </location>
</feature>
<feature type="compositionally biased region" description="Low complexity" evidence="5">
    <location>
        <begin position="1468"/>
        <end position="1486"/>
    </location>
</feature>
<dbReference type="GO" id="GO:0005096">
    <property type="term" value="F:GTPase activator activity"/>
    <property type="evidence" value="ECO:0007669"/>
    <property type="project" value="UniProtKB-KW"/>
</dbReference>
<dbReference type="InterPro" id="IPR051025">
    <property type="entry name" value="RhoGAP"/>
</dbReference>
<feature type="compositionally biased region" description="Low complexity" evidence="5">
    <location>
        <begin position="521"/>
        <end position="541"/>
    </location>
</feature>
<dbReference type="GO" id="GO:0008270">
    <property type="term" value="F:zinc ion binding"/>
    <property type="evidence" value="ECO:0007669"/>
    <property type="project" value="UniProtKB-KW"/>
</dbReference>
<dbReference type="Proteomes" id="UP001283361">
    <property type="component" value="Unassembled WGS sequence"/>
</dbReference>
<dbReference type="InterPro" id="IPR057028">
    <property type="entry name" value="RHG29_45_N"/>
</dbReference>
<dbReference type="SUPFAM" id="SSF48350">
    <property type="entry name" value="GTPase activation domain, GAP"/>
    <property type="match status" value="1"/>
</dbReference>
<dbReference type="InterPro" id="IPR027267">
    <property type="entry name" value="AH/BAR_dom_sf"/>
</dbReference>
<dbReference type="PROSITE" id="PS50238">
    <property type="entry name" value="RHOGAP"/>
    <property type="match status" value="1"/>
</dbReference>
<feature type="compositionally biased region" description="Polar residues" evidence="5">
    <location>
        <begin position="10"/>
        <end position="20"/>
    </location>
</feature>
<dbReference type="SUPFAM" id="SSF103657">
    <property type="entry name" value="BAR/IMD domain-like"/>
    <property type="match status" value="1"/>
</dbReference>
<dbReference type="PANTHER" id="PTHR15228:SF25">
    <property type="entry name" value="F-BAR DOMAIN-CONTAINING PROTEIN"/>
    <property type="match status" value="1"/>
</dbReference>
<keyword evidence="2" id="KW-0862">Zinc</keyword>
<feature type="compositionally biased region" description="Low complexity" evidence="5">
    <location>
        <begin position="1595"/>
        <end position="1614"/>
    </location>
</feature>
<dbReference type="Pfam" id="PF00620">
    <property type="entry name" value="RhoGAP"/>
    <property type="match status" value="1"/>
</dbReference>
<feature type="compositionally biased region" description="Basic and acidic residues" evidence="5">
    <location>
        <begin position="1013"/>
        <end position="1041"/>
    </location>
</feature>
<feature type="compositionally biased region" description="Polar residues" evidence="5">
    <location>
        <begin position="1329"/>
        <end position="1338"/>
    </location>
</feature>
<dbReference type="InterPro" id="IPR008936">
    <property type="entry name" value="Rho_GTPase_activation_prot"/>
</dbReference>
<evidence type="ECO:0000256" key="2">
    <source>
        <dbReference type="ARBA" id="ARBA00022771"/>
    </source>
</evidence>
<protein>
    <submittedName>
        <fullName evidence="8">Uncharacterized protein</fullName>
    </submittedName>
</protein>
<feature type="compositionally biased region" description="Polar residues" evidence="5">
    <location>
        <begin position="1429"/>
        <end position="1443"/>
    </location>
</feature>
<feature type="domain" description="F-BAR" evidence="7">
    <location>
        <begin position="185"/>
        <end position="441"/>
    </location>
</feature>
<keyword evidence="9" id="KW-1185">Reference proteome</keyword>
<dbReference type="EMBL" id="JAWDGP010001105">
    <property type="protein sequence ID" value="KAK3794622.1"/>
    <property type="molecule type" value="Genomic_DNA"/>
</dbReference>
<keyword evidence="2" id="KW-0479">Metal-binding</keyword>
<dbReference type="PANTHER" id="PTHR15228">
    <property type="entry name" value="SPERMATHECAL PHYSIOLOGY VARIANT"/>
    <property type="match status" value="1"/>
</dbReference>
<dbReference type="SMART" id="SM00324">
    <property type="entry name" value="RhoGAP"/>
    <property type="match status" value="1"/>
</dbReference>
<dbReference type="Gene3D" id="1.20.1270.60">
    <property type="entry name" value="Arfaptin homology (AH) domain/BAR domain"/>
    <property type="match status" value="1"/>
</dbReference>
<dbReference type="GO" id="GO:0007165">
    <property type="term" value="P:signal transduction"/>
    <property type="evidence" value="ECO:0007669"/>
    <property type="project" value="InterPro"/>
</dbReference>
<feature type="compositionally biased region" description="Basic and acidic residues" evidence="5">
    <location>
        <begin position="1246"/>
        <end position="1264"/>
    </location>
</feature>
<dbReference type="InterPro" id="IPR054713">
    <property type="entry name" value="GMIP/FCHO2-like_FCH"/>
</dbReference>
<evidence type="ECO:0000256" key="1">
    <source>
        <dbReference type="ARBA" id="ARBA00022468"/>
    </source>
</evidence>